<evidence type="ECO:0000256" key="1">
    <source>
        <dbReference type="ARBA" id="ARBA00004651"/>
    </source>
</evidence>
<organism evidence="7 8">
    <name type="scientific">Staphylococcus agnetis</name>
    <dbReference type="NCBI Taxonomy" id="985762"/>
    <lineage>
        <taxon>Bacteria</taxon>
        <taxon>Bacillati</taxon>
        <taxon>Bacillota</taxon>
        <taxon>Bacilli</taxon>
        <taxon>Bacillales</taxon>
        <taxon>Staphylococcaceae</taxon>
        <taxon>Staphylococcus</taxon>
    </lineage>
</organism>
<dbReference type="Proteomes" id="UP000646308">
    <property type="component" value="Unassembled WGS sequence"/>
</dbReference>
<evidence type="ECO:0000256" key="6">
    <source>
        <dbReference type="SAM" id="Phobius"/>
    </source>
</evidence>
<protein>
    <submittedName>
        <fullName evidence="7">Oligosaccharide flippase family protein</fullName>
    </submittedName>
</protein>
<feature type="transmembrane region" description="Helical" evidence="6">
    <location>
        <begin position="323"/>
        <end position="347"/>
    </location>
</feature>
<dbReference type="GO" id="GO:0005886">
    <property type="term" value="C:plasma membrane"/>
    <property type="evidence" value="ECO:0007669"/>
    <property type="project" value="UniProtKB-SubCell"/>
</dbReference>
<accession>A0A2T4MIC7</accession>
<dbReference type="PANTHER" id="PTHR30250:SF11">
    <property type="entry name" value="O-ANTIGEN TRANSPORTER-RELATED"/>
    <property type="match status" value="1"/>
</dbReference>
<dbReference type="AlphaFoldDB" id="A0A2T4MIC7"/>
<dbReference type="KEGG" id="sagq:EP23_07965"/>
<keyword evidence="4 6" id="KW-1133">Transmembrane helix</keyword>
<feature type="transmembrane region" description="Helical" evidence="6">
    <location>
        <begin position="282"/>
        <end position="303"/>
    </location>
</feature>
<keyword evidence="5 6" id="KW-0472">Membrane</keyword>
<dbReference type="PANTHER" id="PTHR30250">
    <property type="entry name" value="PST FAMILY PREDICTED COLANIC ACID TRANSPORTER"/>
    <property type="match status" value="1"/>
</dbReference>
<evidence type="ECO:0000256" key="2">
    <source>
        <dbReference type="ARBA" id="ARBA00022475"/>
    </source>
</evidence>
<dbReference type="InterPro" id="IPR050833">
    <property type="entry name" value="Poly_Biosynth_Transport"/>
</dbReference>
<proteinExistence type="predicted"/>
<dbReference type="EMBL" id="WMFL01000079">
    <property type="protein sequence ID" value="NJI02761.1"/>
    <property type="molecule type" value="Genomic_DNA"/>
</dbReference>
<evidence type="ECO:0000313" key="7">
    <source>
        <dbReference type="EMBL" id="NJI02761.1"/>
    </source>
</evidence>
<evidence type="ECO:0000256" key="4">
    <source>
        <dbReference type="ARBA" id="ARBA00022989"/>
    </source>
</evidence>
<reference evidence="7" key="1">
    <citation type="submission" date="2019-11" db="EMBL/GenBank/DDBJ databases">
        <title>Whole genome comparisons of Staphylococcus agnetis isolates from cattle and chickens.</title>
        <authorList>
            <person name="Rhoads D."/>
            <person name="Shwani A."/>
            <person name="Adkins P."/>
            <person name="Calcutt M."/>
            <person name="Middleton J."/>
        </authorList>
    </citation>
    <scope>NUCLEOTIDE SEQUENCE</scope>
    <source>
        <strain evidence="7">1387</strain>
    </source>
</reference>
<dbReference type="GeneID" id="57692518"/>
<feature type="transmembrane region" description="Helical" evidence="6">
    <location>
        <begin position="141"/>
        <end position="160"/>
    </location>
</feature>
<dbReference type="RefSeq" id="WP_060551783.1">
    <property type="nucleotide sequence ID" value="NZ_CP009623.1"/>
</dbReference>
<sequence>MKQNKFFKDSIIMVLSSGIAQLLLIGTIPIISRLYSPSEFGEFTIFSNVAMVLIPIINARYDLLIINAKNYKQANILSQISFIISLIVLLFLLPLAIVCLIVQPDYLLELSFLIIMLLLVSLTNIFTNYLNRERKYNTLSLINIFRALFMVVLQILFGFLNFGSMGLIIGFAFSYIAGITLGFKVFKKHFRYVPSFASNLVLFKKYKNQMIYSTPSIFLNSLSFTVVVFFIGILFSNHEVGLYGMAIKILGVPITILSLGLSKIFMQKANDYYITFGSFRTLLVKFSLILVAISVVVYVPFYIINDNLIVRVLGEEWVDTILIMKIIIPLFFIRLIVSTVSLTVIVFEKQHIELMLQACFLIVTVITFFIAKLMTLSLESFLVINTLGLIISYLLFYIATFYFAKNKSFIRK</sequence>
<feature type="transmembrane region" description="Helical" evidence="6">
    <location>
        <begin position="82"/>
        <end position="104"/>
    </location>
</feature>
<evidence type="ECO:0000256" key="3">
    <source>
        <dbReference type="ARBA" id="ARBA00022692"/>
    </source>
</evidence>
<feature type="transmembrane region" description="Helical" evidence="6">
    <location>
        <begin position="166"/>
        <end position="186"/>
    </location>
</feature>
<feature type="transmembrane region" description="Helical" evidence="6">
    <location>
        <begin position="241"/>
        <end position="261"/>
    </location>
</feature>
<gene>
    <name evidence="7" type="ORF">GLV84_07965</name>
</gene>
<comment type="subcellular location">
    <subcellularLocation>
        <location evidence="1">Cell membrane</location>
        <topology evidence="1">Multi-pass membrane protein</topology>
    </subcellularLocation>
</comment>
<keyword evidence="3 6" id="KW-0812">Transmembrane</keyword>
<evidence type="ECO:0000313" key="8">
    <source>
        <dbReference type="Proteomes" id="UP000646308"/>
    </source>
</evidence>
<feature type="transmembrane region" description="Helical" evidence="6">
    <location>
        <begin position="381"/>
        <end position="404"/>
    </location>
</feature>
<feature type="transmembrane region" description="Helical" evidence="6">
    <location>
        <begin position="354"/>
        <end position="375"/>
    </location>
</feature>
<comment type="caution">
    <text evidence="7">The sequence shown here is derived from an EMBL/GenBank/DDBJ whole genome shotgun (WGS) entry which is preliminary data.</text>
</comment>
<feature type="transmembrane region" description="Helical" evidence="6">
    <location>
        <begin position="12"/>
        <end position="31"/>
    </location>
</feature>
<keyword evidence="2" id="KW-1003">Cell membrane</keyword>
<dbReference type="OrthoDB" id="109075at2"/>
<feature type="transmembrane region" description="Helical" evidence="6">
    <location>
        <begin position="217"/>
        <end position="235"/>
    </location>
</feature>
<name>A0A2T4MIC7_9STAP</name>
<dbReference type="Pfam" id="PF13440">
    <property type="entry name" value="Polysacc_synt_3"/>
    <property type="match status" value="1"/>
</dbReference>
<feature type="transmembrane region" description="Helical" evidence="6">
    <location>
        <begin position="110"/>
        <end position="129"/>
    </location>
</feature>
<feature type="transmembrane region" description="Helical" evidence="6">
    <location>
        <begin position="43"/>
        <end position="61"/>
    </location>
</feature>
<evidence type="ECO:0000256" key="5">
    <source>
        <dbReference type="ARBA" id="ARBA00023136"/>
    </source>
</evidence>